<dbReference type="PATRIC" id="fig|189381.12.peg.175"/>
<feature type="domain" description="SHS2" evidence="1">
    <location>
        <begin position="7"/>
        <end position="201"/>
    </location>
</feature>
<evidence type="ECO:0000259" key="1">
    <source>
        <dbReference type="SMART" id="SM00842"/>
    </source>
</evidence>
<organism evidence="2 3">
    <name type="scientific">Rossellomorea marisflavi</name>
    <dbReference type="NCBI Taxonomy" id="189381"/>
    <lineage>
        <taxon>Bacteria</taxon>
        <taxon>Bacillati</taxon>
        <taxon>Bacillota</taxon>
        <taxon>Bacilli</taxon>
        <taxon>Bacillales</taxon>
        <taxon>Bacillaceae</taxon>
        <taxon>Rossellomorea</taxon>
    </lineage>
</organism>
<dbReference type="InterPro" id="IPR050696">
    <property type="entry name" value="FtsA/MreB"/>
</dbReference>
<dbReference type="Gene3D" id="3.30.1490.300">
    <property type="match status" value="1"/>
</dbReference>
<dbReference type="InterPro" id="IPR043129">
    <property type="entry name" value="ATPase_NBD"/>
</dbReference>
<dbReference type="SMART" id="SM00842">
    <property type="entry name" value="FtsA"/>
    <property type="match status" value="1"/>
</dbReference>
<comment type="caution">
    <text evidence="2">The sequence shown here is derived from an EMBL/GenBank/DDBJ whole genome shotgun (WGS) entry which is preliminary data.</text>
</comment>
<accession>A0A0M0GT16</accession>
<dbReference type="PANTHER" id="PTHR32432:SF3">
    <property type="entry name" value="ETHANOLAMINE UTILIZATION PROTEIN EUTJ"/>
    <property type="match status" value="1"/>
</dbReference>
<keyword evidence="2" id="KW-0132">Cell division</keyword>
<dbReference type="InterPro" id="IPR003494">
    <property type="entry name" value="SHS2_FtsA"/>
</dbReference>
<proteinExistence type="predicted"/>
<evidence type="ECO:0000313" key="2">
    <source>
        <dbReference type="EMBL" id="KON92571.1"/>
    </source>
</evidence>
<dbReference type="STRING" id="189381.GCA_900166615_04293"/>
<dbReference type="GO" id="GO:0051301">
    <property type="term" value="P:cell division"/>
    <property type="evidence" value="ECO:0007669"/>
    <property type="project" value="UniProtKB-KW"/>
</dbReference>
<dbReference type="AlphaFoldDB" id="A0A0M0GT16"/>
<dbReference type="CDD" id="cd24004">
    <property type="entry name" value="ASKHA_NBD_PilM-like"/>
    <property type="match status" value="1"/>
</dbReference>
<protein>
    <submittedName>
        <fullName evidence="2">Cell division protein</fullName>
    </submittedName>
</protein>
<reference evidence="3" key="1">
    <citation type="submission" date="2015-07" db="EMBL/GenBank/DDBJ databases">
        <title>Fjat-14235 jcm11544.</title>
        <authorList>
            <person name="Liu B."/>
            <person name="Wang J."/>
            <person name="Zhu Y."/>
            <person name="Liu G."/>
            <person name="Chen Q."/>
            <person name="Chen Z."/>
            <person name="Lan J."/>
            <person name="Che J."/>
            <person name="Ge C."/>
            <person name="Shi H."/>
            <person name="Pan Z."/>
            <person name="Liu X."/>
        </authorList>
    </citation>
    <scope>NUCLEOTIDE SEQUENCE [LARGE SCALE GENOMIC DNA]</scope>
    <source>
        <strain evidence="3">JCM 11544</strain>
    </source>
</reference>
<dbReference type="OrthoDB" id="9768127at2"/>
<keyword evidence="2" id="KW-0131">Cell cycle</keyword>
<dbReference type="EMBL" id="LGUE01000001">
    <property type="protein sequence ID" value="KON92571.1"/>
    <property type="molecule type" value="Genomic_DNA"/>
</dbReference>
<dbReference type="SUPFAM" id="SSF53067">
    <property type="entry name" value="Actin-like ATPase domain"/>
    <property type="match status" value="2"/>
</dbReference>
<dbReference type="Proteomes" id="UP000037405">
    <property type="component" value="Unassembled WGS sequence"/>
</dbReference>
<sequence>MKKNQKIFALDIGTRSVVGIIMEEMDDHFQVSDILIEEHRERAMLDGQIHDVPAVAAVITSIKSRLEDAHGPLRKVCVAAAGRALRTETASITSSIKGKPLLKKDDVLHLEFGAVQEAQAKAAGDDAGHHYYCVGYSVLYYRLDGEEIGSLIDQQGDEASVEIIATFLPRVVVDSLLAALQRAGLELEALTLEPIAAINVLIPQSMRRLNVALVDVGAGTSDVALTNHGTVTAYGMVPTAGDEITEALSRELLLDFPLAEKAKRQLHDSPSIEVTDILGFETVIPSDEVLRRIGASIERLAKEISDEILRLNNMKAPQAVMLVGGGSLTPGLPTKLASVLGLPENRAAVRGVEAIQRVKLQGHMLKGPELVTPIGIAIAARETPVQYVTVDVNGHAVRMFEVKNLTVGDCILSAGVKVQDLHGKPGKAISVTVNGQTLSLPGSPGEPPSLYKNDQACSFDDGVGNQDRLLVEKGRDGDEPVVTIGELMDEGSGKKVYLQERELLLEPGIMLNGVPSGKETVLKDGDIVDITFIETIADALSQLGYHDWISSLRPFHLSLNGKETYFPAFNGKLLRNGQEVRPTAMVHHLDRLTFEAPSQPTLGLLLNKKKMLLTKSITISFNGEDVTLEKVFTTVKRNGDELSGEDLVFSGDELMIQESADSPFIFQDVFNFVEIDMPTNTRGSFLLLRNKLETTFFDEIRDGDLLEIVWPEIKVR</sequence>
<dbReference type="RefSeq" id="WP_053427719.1">
    <property type="nucleotide sequence ID" value="NZ_LGUE01000001.1"/>
</dbReference>
<dbReference type="Gene3D" id="3.30.420.40">
    <property type="match status" value="2"/>
</dbReference>
<gene>
    <name evidence="2" type="ORF">AF331_00545</name>
</gene>
<dbReference type="PANTHER" id="PTHR32432">
    <property type="entry name" value="CELL DIVISION PROTEIN FTSA-RELATED"/>
    <property type="match status" value="1"/>
</dbReference>
<dbReference type="Pfam" id="PF14450">
    <property type="entry name" value="FtsA"/>
    <property type="match status" value="1"/>
</dbReference>
<keyword evidence="3" id="KW-1185">Reference proteome</keyword>
<name>A0A0M0GT16_9BACI</name>
<evidence type="ECO:0000313" key="3">
    <source>
        <dbReference type="Proteomes" id="UP000037405"/>
    </source>
</evidence>